<comment type="caution">
    <text evidence="1">The sequence shown here is derived from an EMBL/GenBank/DDBJ whole genome shotgun (WGS) entry which is preliminary data.</text>
</comment>
<reference evidence="1 2" key="1">
    <citation type="submission" date="2024-02" db="EMBL/GenBank/DDBJ databases">
        <title>Comparative Genomic Analysis of Flavobacterium Species Causing Columnaris Disease of Freshwater Fish in Thailand: Insights into Virulence and Resistance Mechanisms.</title>
        <authorList>
            <person name="Nguyen D."/>
            <person name="Chokmangmeepisarn P."/>
            <person name="Khianchaikhan K."/>
            <person name="Morishita M."/>
            <person name="Bunnoy A."/>
            <person name="Rodkhum C."/>
        </authorList>
    </citation>
    <scope>NUCLEOTIDE SEQUENCE [LARGE SCALE GENOMIC DNA]</scope>
    <source>
        <strain evidence="1 2">CNRT2201</strain>
    </source>
</reference>
<organism evidence="1 2">
    <name type="scientific">Flavobacterium oreochromis</name>
    <dbReference type="NCBI Taxonomy" id="2906078"/>
    <lineage>
        <taxon>Bacteria</taxon>
        <taxon>Pseudomonadati</taxon>
        <taxon>Bacteroidota</taxon>
        <taxon>Flavobacteriia</taxon>
        <taxon>Flavobacteriales</taxon>
        <taxon>Flavobacteriaceae</taxon>
        <taxon>Flavobacterium</taxon>
    </lineage>
</organism>
<dbReference type="SUPFAM" id="SSF52833">
    <property type="entry name" value="Thioredoxin-like"/>
    <property type="match status" value="1"/>
</dbReference>
<dbReference type="RefSeq" id="WP_088397440.1">
    <property type="nucleotide sequence ID" value="NZ_JAZGZP010000002.1"/>
</dbReference>
<sequence length="169" mass="19434">MKKIVLCLLLIGQASFSQNTDEKAEAKKKIEQEKAVLVKPYVEEEDASIKVAELLKTAQASNKKLLIQVGGNWCIWCLRLNDFIQKTEELKKIVDTNYIYYHLNWSPKNKNEKFFTHYENPGEKNGYPVFMILNKTGKLIRVQETGSLEEGKGYSLEKVKNFLVSNISN</sequence>
<dbReference type="Gene3D" id="3.40.30.10">
    <property type="entry name" value="Glutaredoxin"/>
    <property type="match status" value="1"/>
</dbReference>
<dbReference type="InterPro" id="IPR036249">
    <property type="entry name" value="Thioredoxin-like_sf"/>
</dbReference>
<accession>A0ABW8P4S5</accession>
<evidence type="ECO:0000313" key="1">
    <source>
        <dbReference type="EMBL" id="MFK6999537.1"/>
    </source>
</evidence>
<dbReference type="Proteomes" id="UP001621706">
    <property type="component" value="Unassembled WGS sequence"/>
</dbReference>
<protein>
    <submittedName>
        <fullName evidence="1">Thioredoxin family protein</fullName>
    </submittedName>
</protein>
<dbReference type="Pfam" id="PF13899">
    <property type="entry name" value="Thioredoxin_7"/>
    <property type="match status" value="1"/>
</dbReference>
<gene>
    <name evidence="1" type="ORF">V3I07_01365</name>
</gene>
<keyword evidence="2" id="KW-1185">Reference proteome</keyword>
<name>A0ABW8P4S5_9FLAO</name>
<dbReference type="EMBL" id="JAZGZP010000002">
    <property type="protein sequence ID" value="MFK6999537.1"/>
    <property type="molecule type" value="Genomic_DNA"/>
</dbReference>
<proteinExistence type="predicted"/>
<evidence type="ECO:0000313" key="2">
    <source>
        <dbReference type="Proteomes" id="UP001621706"/>
    </source>
</evidence>